<dbReference type="AlphaFoldDB" id="B4FF05"/>
<protein>
    <submittedName>
        <fullName evidence="1">Uncharacterized protein</fullName>
    </submittedName>
</protein>
<organism evidence="1">
    <name type="scientific">Zea mays</name>
    <name type="common">Maize</name>
    <dbReference type="NCBI Taxonomy" id="4577"/>
    <lineage>
        <taxon>Eukaryota</taxon>
        <taxon>Viridiplantae</taxon>
        <taxon>Streptophyta</taxon>
        <taxon>Embryophyta</taxon>
        <taxon>Tracheophyta</taxon>
        <taxon>Spermatophyta</taxon>
        <taxon>Magnoliopsida</taxon>
        <taxon>Liliopsida</taxon>
        <taxon>Poales</taxon>
        <taxon>Poaceae</taxon>
        <taxon>PACMAD clade</taxon>
        <taxon>Panicoideae</taxon>
        <taxon>Andropogonodae</taxon>
        <taxon>Andropogoneae</taxon>
        <taxon>Tripsacinae</taxon>
        <taxon>Zea</taxon>
    </lineage>
</organism>
<name>B4FF05_MAIZE</name>
<sequence length="55" mass="6329">MGISRCCRHPSYFLCTLDVQENNLSLKQSVSLSRPPEWRKLTVLQCIGAEPSWFC</sequence>
<proteinExistence type="evidence at transcript level"/>
<evidence type="ECO:0000313" key="1">
    <source>
        <dbReference type="EMBL" id="ACF80698.1"/>
    </source>
</evidence>
<accession>B4FF05</accession>
<dbReference type="EMBL" id="BT035693">
    <property type="protein sequence ID" value="ACF80698.1"/>
    <property type="molecule type" value="mRNA"/>
</dbReference>
<reference evidence="1" key="1">
    <citation type="journal article" date="2009" name="PLoS Genet.">
        <title>Sequencing, mapping, and analysis of 27,455 maize full-length cDNAs.</title>
        <authorList>
            <person name="Soderlund C."/>
            <person name="Descour A."/>
            <person name="Kudrna D."/>
            <person name="Bomhoff M."/>
            <person name="Boyd L."/>
            <person name="Currie J."/>
            <person name="Angelova A."/>
            <person name="Collura K."/>
            <person name="Wissotski M."/>
            <person name="Ashley E."/>
            <person name="Morrow D."/>
            <person name="Fernandes J."/>
            <person name="Walbot V."/>
            <person name="Yu Y."/>
        </authorList>
    </citation>
    <scope>NUCLEOTIDE SEQUENCE</scope>
    <source>
        <strain evidence="1">B73</strain>
    </source>
</reference>